<evidence type="ECO:0000256" key="11">
    <source>
        <dbReference type="SAM" id="MobiDB-lite"/>
    </source>
</evidence>
<keyword evidence="5" id="KW-1134">Transmembrane beta strand</keyword>
<dbReference type="Pfam" id="PF05662">
    <property type="entry name" value="YadA_stalk"/>
    <property type="match status" value="2"/>
</dbReference>
<dbReference type="GO" id="GO:0009986">
    <property type="term" value="C:cell surface"/>
    <property type="evidence" value="ECO:0007669"/>
    <property type="project" value="UniProtKB-SubCell"/>
</dbReference>
<dbReference type="InterPro" id="IPR008640">
    <property type="entry name" value="Adhesin_Head_dom"/>
</dbReference>
<dbReference type="PROSITE" id="PS51272">
    <property type="entry name" value="SLH"/>
    <property type="match status" value="1"/>
</dbReference>
<dbReference type="AlphaFoldDB" id="A0A239ZVA7"/>
<feature type="domain" description="SLH" evidence="13">
    <location>
        <begin position="745"/>
        <end position="808"/>
    </location>
</feature>
<dbReference type="Pfam" id="PF00395">
    <property type="entry name" value="SLH"/>
    <property type="match status" value="1"/>
</dbReference>
<dbReference type="InterPro" id="IPR051465">
    <property type="entry name" value="Cell_Envelope_Struct_Comp"/>
</dbReference>
<keyword evidence="9" id="KW-0472">Membrane</keyword>
<dbReference type="RefSeq" id="WP_231968322.1">
    <property type="nucleotide sequence ID" value="NZ_LT906470.1"/>
</dbReference>
<dbReference type="PANTHER" id="PTHR43308">
    <property type="entry name" value="OUTER MEMBRANE PROTEIN ALPHA-RELATED"/>
    <property type="match status" value="1"/>
</dbReference>
<evidence type="ECO:0000256" key="10">
    <source>
        <dbReference type="ARBA" id="ARBA00023237"/>
    </source>
</evidence>
<keyword evidence="6" id="KW-0812">Transmembrane</keyword>
<keyword evidence="8" id="KW-0653">Protein transport</keyword>
<dbReference type="InterPro" id="IPR008635">
    <property type="entry name" value="Coiled_stalk_dom"/>
</dbReference>
<dbReference type="SUPFAM" id="SSF101967">
    <property type="entry name" value="Adhesin YadA, collagen-binding domain"/>
    <property type="match status" value="3"/>
</dbReference>
<evidence type="ECO:0000313" key="15">
    <source>
        <dbReference type="Proteomes" id="UP000214973"/>
    </source>
</evidence>
<dbReference type="GO" id="GO:0015031">
    <property type="term" value="P:protein transport"/>
    <property type="evidence" value="ECO:0007669"/>
    <property type="project" value="UniProtKB-KW"/>
</dbReference>
<evidence type="ECO:0000256" key="5">
    <source>
        <dbReference type="ARBA" id="ARBA00022452"/>
    </source>
</evidence>
<keyword evidence="7 12" id="KW-0732">Signal</keyword>
<dbReference type="EMBL" id="LT906470">
    <property type="protein sequence ID" value="SNV74899.1"/>
    <property type="molecule type" value="Genomic_DNA"/>
</dbReference>
<evidence type="ECO:0000256" key="7">
    <source>
        <dbReference type="ARBA" id="ARBA00022729"/>
    </source>
</evidence>
<evidence type="ECO:0000256" key="12">
    <source>
        <dbReference type="SAM" id="SignalP"/>
    </source>
</evidence>
<dbReference type="Pfam" id="PF05658">
    <property type="entry name" value="YadA_head"/>
    <property type="match status" value="7"/>
</dbReference>
<keyword evidence="10" id="KW-0998">Cell outer membrane</keyword>
<comment type="similarity">
    <text evidence="3">Belongs to the autotransporter-2 (AT-2) (TC 1.B.40) family.</text>
</comment>
<evidence type="ECO:0000256" key="4">
    <source>
        <dbReference type="ARBA" id="ARBA00022448"/>
    </source>
</evidence>
<name>A0A239ZVA7_9FIRM</name>
<comment type="subcellular location">
    <subcellularLocation>
        <location evidence="2">Cell outer membrane</location>
    </subcellularLocation>
    <subcellularLocation>
        <location evidence="1">Cell surface</location>
    </subcellularLocation>
</comment>
<dbReference type="Gene3D" id="2.20.70.140">
    <property type="match status" value="1"/>
</dbReference>
<organism evidence="14 15">
    <name type="scientific">Veillonella rodentium</name>
    <dbReference type="NCBI Taxonomy" id="248315"/>
    <lineage>
        <taxon>Bacteria</taxon>
        <taxon>Bacillati</taxon>
        <taxon>Bacillota</taxon>
        <taxon>Negativicutes</taxon>
        <taxon>Veillonellales</taxon>
        <taxon>Veillonellaceae</taxon>
        <taxon>Veillonella</taxon>
    </lineage>
</organism>
<evidence type="ECO:0000259" key="13">
    <source>
        <dbReference type="PROSITE" id="PS51272"/>
    </source>
</evidence>
<dbReference type="Gene3D" id="1.20.5.170">
    <property type="match status" value="1"/>
</dbReference>
<dbReference type="InterPro" id="IPR011049">
    <property type="entry name" value="Serralysin-like_metalloprot_C"/>
</dbReference>
<feature type="signal peptide" evidence="12">
    <location>
        <begin position="1"/>
        <end position="23"/>
    </location>
</feature>
<feature type="chain" id="PRO_5012173122" evidence="12">
    <location>
        <begin position="24"/>
        <end position="872"/>
    </location>
</feature>
<evidence type="ECO:0000256" key="6">
    <source>
        <dbReference type="ARBA" id="ARBA00022692"/>
    </source>
</evidence>
<reference evidence="14 15" key="1">
    <citation type="submission" date="2017-06" db="EMBL/GenBank/DDBJ databases">
        <authorList>
            <consortium name="Pathogen Informatics"/>
        </authorList>
    </citation>
    <scope>NUCLEOTIDE SEQUENCE [LARGE SCALE GENOMIC DNA]</scope>
    <source>
        <strain evidence="14 15">NCTC12018</strain>
    </source>
</reference>
<dbReference type="InterPro" id="IPR001119">
    <property type="entry name" value="SLH_dom"/>
</dbReference>
<feature type="region of interest" description="Disordered" evidence="11">
    <location>
        <begin position="237"/>
        <end position="260"/>
    </location>
</feature>
<evidence type="ECO:0000313" key="14">
    <source>
        <dbReference type="EMBL" id="SNV74899.1"/>
    </source>
</evidence>
<evidence type="ECO:0000256" key="1">
    <source>
        <dbReference type="ARBA" id="ARBA00004241"/>
    </source>
</evidence>
<dbReference type="InterPro" id="IPR045584">
    <property type="entry name" value="Pilin-like"/>
</dbReference>
<protein>
    <submittedName>
        <fullName evidence="14">Outer membrane protein alpha</fullName>
    </submittedName>
</protein>
<dbReference type="SUPFAM" id="SSF54523">
    <property type="entry name" value="Pili subunits"/>
    <property type="match status" value="1"/>
</dbReference>
<dbReference type="Gene3D" id="2.150.10.10">
    <property type="entry name" value="Serralysin-like metalloprotease, C-terminal"/>
    <property type="match status" value="3"/>
</dbReference>
<gene>
    <name evidence="14" type="primary">omp-alpha_2</name>
    <name evidence="14" type="ORF">SAMEA44547418_01760</name>
</gene>
<proteinExistence type="inferred from homology"/>
<evidence type="ECO:0000256" key="3">
    <source>
        <dbReference type="ARBA" id="ARBA00005848"/>
    </source>
</evidence>
<dbReference type="Pfam" id="PF03895">
    <property type="entry name" value="YadA_anchor"/>
    <property type="match status" value="1"/>
</dbReference>
<dbReference type="CDD" id="cd12820">
    <property type="entry name" value="LbR_YadA-like"/>
    <property type="match status" value="2"/>
</dbReference>
<dbReference type="Proteomes" id="UP000214973">
    <property type="component" value="Chromosome 1"/>
</dbReference>
<accession>A0A239ZVA7</accession>
<dbReference type="KEGG" id="vrm:44547418_01760"/>
<sequence>MKRKQMALSLAIVLALGTGTVFGAEKEMSGAFLNASTDATYDNKVSVTKVDGPGNVAAGQQNIVTSQYGSSGAFGNQNYVNGKDSDAFGEGNDVYGTLTSVDETGDNPAVTKNGDGQAMAFGDNNAVYGAQVSGYGSNNIVGEFKQHPKHGKYDVEDKLPVKPADYSSAFGTGNTVTADHGLAVGFNNQVSSSYSTALGQLSVASGESSMALGRGAQATGANTNAIGKSARATGENASAIGHGSVSSGRNSNAFGSSANASAEGSTAVGNSARAGGISSTAAGFNANAAGNYSVAYGNSAQATGARSVAVGYSTKAQESAVAIGNNADAGAVNAVAVGTVSKISAQGAIGIGTGNTVSGKDSGAFGVRNTIAQANTYVLGSNVTTTQGNSVVLGNASTDRAATTETSATVNGITYSGFAGQGSTTNGVVSAGAAGKERQLINVAAGKVSSDSTDAVNGSQLYAVADTVGNIAGSVKNILGGNATVGSDGTITMSNIGETGASTVHDAIKSAYDKEASVKAGSSNITVTNSNRNATGGTEYVVDVSKNLSVDSVTTGGTVINNGGVTVGGNTYVSENGLNANSKKITNVADGEVSATSKDAVNGSQLYQATNGISNGVNRLNSKIGKVGAGAAALAAIHPLDFDPDDKWNFAAGYGNYAGENAMALGAFYRPNEDTMFSVAGSMGNGENMVNAGVTVKLGQKNGVSTSRVALAKEVQDLKAIVKAQNAEIQQMKGSMGMAPQYDMKDVNFPDVPANHWAYEYVKALADRGLVEGYPDGEFKGDRALTRYEYAAIIYRALQLGAPIDGRMGRAINEFNPELARLRDLDRTRVDRISGKDNDRHKVERLRVNNKDNKQNNDYRDVYGSHIERNTK</sequence>
<dbReference type="GO" id="GO:0009279">
    <property type="term" value="C:cell outer membrane"/>
    <property type="evidence" value="ECO:0007669"/>
    <property type="project" value="UniProtKB-SubCell"/>
</dbReference>
<evidence type="ECO:0000256" key="2">
    <source>
        <dbReference type="ARBA" id="ARBA00004442"/>
    </source>
</evidence>
<evidence type="ECO:0000256" key="8">
    <source>
        <dbReference type="ARBA" id="ARBA00022927"/>
    </source>
</evidence>
<feature type="region of interest" description="Disordered" evidence="11">
    <location>
        <begin position="849"/>
        <end position="872"/>
    </location>
</feature>
<dbReference type="InterPro" id="IPR005594">
    <property type="entry name" value="YadA_C"/>
</dbReference>
<keyword evidence="15" id="KW-1185">Reference proteome</keyword>
<dbReference type="Gene3D" id="3.30.1300.30">
    <property type="entry name" value="GSPII I/J protein-like"/>
    <property type="match status" value="1"/>
</dbReference>
<keyword evidence="4" id="KW-0813">Transport</keyword>
<evidence type="ECO:0000256" key="9">
    <source>
        <dbReference type="ARBA" id="ARBA00023136"/>
    </source>
</evidence>
<feature type="compositionally biased region" description="Low complexity" evidence="11">
    <location>
        <begin position="246"/>
        <end position="260"/>
    </location>
</feature>